<proteinExistence type="predicted"/>
<keyword evidence="3" id="KW-1185">Reference proteome</keyword>
<dbReference type="Proteomes" id="UP000185687">
    <property type="component" value="Unassembled WGS sequence"/>
</dbReference>
<dbReference type="STRING" id="588898.BB347_03330"/>
<dbReference type="AlphaFoldDB" id="A0A1N6YAJ3"/>
<dbReference type="KEGG" id="hda:BB347_03330"/>
<name>A0A1N6YAJ3_9EURY</name>
<reference evidence="1 4" key="1">
    <citation type="submission" date="2017-01" db="EMBL/GenBank/DDBJ databases">
        <title>Complete genome sequence of Haloterrigena daqingensis type strain (JX313T).</title>
        <authorList>
            <person name="Shuang W."/>
        </authorList>
    </citation>
    <scope>NUCLEOTIDE SEQUENCE [LARGE SCALE GENOMIC DNA]</scope>
    <source>
        <strain evidence="1 4">JX313</strain>
    </source>
</reference>
<evidence type="ECO:0000313" key="3">
    <source>
        <dbReference type="Proteomes" id="UP000185687"/>
    </source>
</evidence>
<accession>A0A1N6YAJ3</accession>
<reference evidence="2 3" key="2">
    <citation type="submission" date="2017-01" db="EMBL/GenBank/DDBJ databases">
        <authorList>
            <person name="Mah S.A."/>
            <person name="Swanson W.J."/>
            <person name="Moy G.W."/>
            <person name="Vacquier V.D."/>
        </authorList>
    </citation>
    <scope>NUCLEOTIDE SEQUENCE [LARGE SCALE GENOMIC DNA]</scope>
    <source>
        <strain evidence="2 3">CGMCC 1.8909</strain>
    </source>
</reference>
<dbReference type="EMBL" id="FTNP01000001">
    <property type="protein sequence ID" value="SIR11590.1"/>
    <property type="molecule type" value="Genomic_DNA"/>
</dbReference>
<sequence>MSNQTSLEDLLVDEEKLNKELLAGTVSKYVKIGKDSGDLIPNERYNDLISKKKIVVALLAQKARFELDMVEEEWLPPAEINEMTGVKTGTIYPAVRELTDDGIVSDDDGDYMIPSVKVEQAKEYLAED</sequence>
<dbReference type="GeneID" id="30954943"/>
<evidence type="ECO:0000313" key="4">
    <source>
        <dbReference type="Proteomes" id="UP000187321"/>
    </source>
</evidence>
<organism evidence="2 3">
    <name type="scientific">Natronorubrum daqingense</name>
    <dbReference type="NCBI Taxonomy" id="588898"/>
    <lineage>
        <taxon>Archaea</taxon>
        <taxon>Methanobacteriati</taxon>
        <taxon>Methanobacteriota</taxon>
        <taxon>Stenosarchaea group</taxon>
        <taxon>Halobacteria</taxon>
        <taxon>Halobacteriales</taxon>
        <taxon>Natrialbaceae</taxon>
        <taxon>Natronorubrum</taxon>
    </lineage>
</organism>
<dbReference type="EMBL" id="CP019327">
    <property type="protein sequence ID" value="APX95724.1"/>
    <property type="molecule type" value="Genomic_DNA"/>
</dbReference>
<evidence type="ECO:0000313" key="2">
    <source>
        <dbReference type="EMBL" id="SIR11590.1"/>
    </source>
</evidence>
<evidence type="ECO:0000313" key="1">
    <source>
        <dbReference type="EMBL" id="APX95724.1"/>
    </source>
</evidence>
<protein>
    <submittedName>
        <fullName evidence="2">Uncharacterized protein</fullName>
    </submittedName>
</protein>
<dbReference type="Proteomes" id="UP000187321">
    <property type="component" value="Chromosome"/>
</dbReference>
<dbReference type="RefSeq" id="WP_076578407.1">
    <property type="nucleotide sequence ID" value="NZ_CP019327.1"/>
</dbReference>
<dbReference type="OrthoDB" id="336342at2157"/>
<gene>
    <name evidence="1" type="ORF">BB347_03330</name>
    <name evidence="2" type="ORF">SAMN05421809_0378</name>
</gene>